<keyword evidence="8" id="KW-1185">Reference proteome</keyword>
<feature type="signal peptide" evidence="5">
    <location>
        <begin position="1"/>
        <end position="26"/>
    </location>
</feature>
<sequence>MKATNATWLLAATALAATLTAAPAMAQDGEQCQLTIEGNDQMQFNQDAMSVPASCDEVTVTLEHTGQMQASVMGHNWVLSETSDVQGVAQAGMSTGLESDYLPADDDRVLAATDVIGGGESTSVTFDTEGLAGRDLTFFCSFPGHSSLMKGTFTVEG</sequence>
<feature type="domain" description="Blue (type 1) copper" evidence="6">
    <location>
        <begin position="31"/>
        <end position="156"/>
    </location>
</feature>
<keyword evidence="3 5" id="KW-0249">Electron transport</keyword>
<evidence type="ECO:0000256" key="2">
    <source>
        <dbReference type="ARBA" id="ARBA00022723"/>
    </source>
</evidence>
<protein>
    <recommendedName>
        <fullName evidence="5">Azurin</fullName>
    </recommendedName>
</protein>
<comment type="function">
    <text evidence="5">Transfers electrons from cytochrome c551 to cytochrome oxidase.</text>
</comment>
<dbReference type="PANTHER" id="PTHR38439">
    <property type="entry name" value="AURACYANIN-B"/>
    <property type="match status" value="1"/>
</dbReference>
<keyword evidence="2 5" id="KW-0479">Metal-binding</keyword>
<dbReference type="EMBL" id="JOKD01000058">
    <property type="protein sequence ID" value="KGE76978.1"/>
    <property type="molecule type" value="Genomic_DNA"/>
</dbReference>
<dbReference type="InterPro" id="IPR008972">
    <property type="entry name" value="Cupredoxin"/>
</dbReference>
<evidence type="ECO:0000256" key="5">
    <source>
        <dbReference type="RuleBase" id="RU363017"/>
    </source>
</evidence>
<evidence type="ECO:0000256" key="3">
    <source>
        <dbReference type="ARBA" id="ARBA00022982"/>
    </source>
</evidence>
<comment type="caution">
    <text evidence="7">The sequence shown here is derived from an EMBL/GenBank/DDBJ whole genome shotgun (WGS) entry which is preliminary data.</text>
</comment>
<dbReference type="RefSeq" id="WP_035599124.1">
    <property type="nucleotide sequence ID" value="NZ_JOKD01000058.1"/>
</dbReference>
<organism evidence="7 8">
    <name type="scientific">Halomonas salina</name>
    <dbReference type="NCBI Taxonomy" id="42565"/>
    <lineage>
        <taxon>Bacteria</taxon>
        <taxon>Pseudomonadati</taxon>
        <taxon>Pseudomonadota</taxon>
        <taxon>Gammaproteobacteria</taxon>
        <taxon>Oceanospirillales</taxon>
        <taxon>Halomonadaceae</taxon>
        <taxon>Halomonas</taxon>
    </lineage>
</organism>
<dbReference type="Gene3D" id="2.60.40.420">
    <property type="entry name" value="Cupredoxins - blue copper proteins"/>
    <property type="match status" value="1"/>
</dbReference>
<feature type="chain" id="PRO_5044999086" description="Azurin" evidence="5">
    <location>
        <begin position="27"/>
        <end position="157"/>
    </location>
</feature>
<keyword evidence="4 5" id="KW-0186">Copper</keyword>
<comment type="subcellular location">
    <subcellularLocation>
        <location evidence="5">Periplasm</location>
    </subcellularLocation>
</comment>
<keyword evidence="1 5" id="KW-0813">Transport</keyword>
<evidence type="ECO:0000313" key="7">
    <source>
        <dbReference type="EMBL" id="KGE76978.1"/>
    </source>
</evidence>
<dbReference type="SUPFAM" id="SSF49503">
    <property type="entry name" value="Cupredoxins"/>
    <property type="match status" value="1"/>
</dbReference>
<evidence type="ECO:0000313" key="8">
    <source>
        <dbReference type="Proteomes" id="UP000029721"/>
    </source>
</evidence>
<gene>
    <name evidence="7" type="ORF">FP66_13040</name>
</gene>
<keyword evidence="5" id="KW-0732">Signal</keyword>
<dbReference type="NCBIfam" id="TIGR02695">
    <property type="entry name" value="azurin"/>
    <property type="match status" value="1"/>
</dbReference>
<dbReference type="InterPro" id="IPR000923">
    <property type="entry name" value="BlueCu_1"/>
</dbReference>
<dbReference type="Proteomes" id="UP000029721">
    <property type="component" value="Unassembled WGS sequence"/>
</dbReference>
<name>A0ABR4WQH6_9GAMM</name>
<evidence type="ECO:0000256" key="4">
    <source>
        <dbReference type="ARBA" id="ARBA00023008"/>
    </source>
</evidence>
<reference evidence="7 8" key="1">
    <citation type="submission" date="2014-06" db="EMBL/GenBank/DDBJ databases">
        <title>Draft genome sequence of an extremely salt tolerant bacteria Halomonas salina/CIFRI 1.</title>
        <authorList>
            <person name="Behera B.D."/>
            <person name="Meena D.K."/>
            <person name="Das P."/>
            <person name="Maharana J."/>
            <person name="Paria P."/>
            <person name="Sharma A.P."/>
            <person name="Shamsudheen K.V."/>
            <person name="Rijit J."/>
            <person name="Dixit V."/>
            <person name="Verma A."/>
            <person name="Scaria V."/>
            <person name="Sivasubbu S."/>
        </authorList>
    </citation>
    <scope>NUCLEOTIDE SEQUENCE [LARGE SCALE GENOMIC DNA]</scope>
    <source>
        <strain evidence="7 8">CIFRI 1</strain>
    </source>
</reference>
<keyword evidence="5" id="KW-0574">Periplasm</keyword>
<dbReference type="PANTHER" id="PTHR38439:SF2">
    <property type="entry name" value="OUTER MEMBRANE PROTEIN H.8"/>
    <property type="match status" value="1"/>
</dbReference>
<dbReference type="InterPro" id="IPR050845">
    <property type="entry name" value="Cu-binding_ET"/>
</dbReference>
<evidence type="ECO:0000256" key="1">
    <source>
        <dbReference type="ARBA" id="ARBA00022448"/>
    </source>
</evidence>
<dbReference type="InterPro" id="IPR014068">
    <property type="entry name" value="Azurin"/>
</dbReference>
<accession>A0ABR4WQH6</accession>
<dbReference type="CDD" id="cd13922">
    <property type="entry name" value="Azurin"/>
    <property type="match status" value="1"/>
</dbReference>
<proteinExistence type="predicted"/>
<dbReference type="Pfam" id="PF00127">
    <property type="entry name" value="Copper-bind"/>
    <property type="match status" value="1"/>
</dbReference>
<evidence type="ECO:0000259" key="6">
    <source>
        <dbReference type="Pfam" id="PF00127"/>
    </source>
</evidence>